<protein>
    <submittedName>
        <fullName evidence="2">Uncharacterized protein</fullName>
    </submittedName>
</protein>
<dbReference type="Proteomes" id="UP001604277">
    <property type="component" value="Unassembled WGS sequence"/>
</dbReference>
<gene>
    <name evidence="2" type="ORF">Fot_33021</name>
</gene>
<reference evidence="3" key="1">
    <citation type="submission" date="2024-07" db="EMBL/GenBank/DDBJ databases">
        <title>Two chromosome-level genome assemblies of Korean endemic species Abeliophyllum distichum and Forsythia ovata (Oleaceae).</title>
        <authorList>
            <person name="Jang H."/>
        </authorList>
    </citation>
    <scope>NUCLEOTIDE SEQUENCE [LARGE SCALE GENOMIC DNA]</scope>
</reference>
<dbReference type="EMBL" id="JBFOLJ010000009">
    <property type="protein sequence ID" value="KAL2509374.1"/>
    <property type="molecule type" value="Genomic_DNA"/>
</dbReference>
<comment type="caution">
    <text evidence="2">The sequence shown here is derived from an EMBL/GenBank/DDBJ whole genome shotgun (WGS) entry which is preliminary data.</text>
</comment>
<evidence type="ECO:0000313" key="2">
    <source>
        <dbReference type="EMBL" id="KAL2509374.1"/>
    </source>
</evidence>
<evidence type="ECO:0000256" key="1">
    <source>
        <dbReference type="SAM" id="MobiDB-lite"/>
    </source>
</evidence>
<evidence type="ECO:0000313" key="3">
    <source>
        <dbReference type="Proteomes" id="UP001604277"/>
    </source>
</evidence>
<name>A0ABD1T9G9_9LAMI</name>
<accession>A0ABD1T9G9</accession>
<dbReference type="AlphaFoldDB" id="A0ABD1T9G9"/>
<sequence length="124" mass="13926">MKEEIISEEIARARDNHTQQRYNHGGHMNTKPSDGGIHQQTGNRQGTYHRPFPGTGSSYAAEITETIPNLHAGINVPNQGMSTGEACSSKSKKLFTGPYCAYNRFYRHRTEDCRDIQTLAEQKT</sequence>
<proteinExistence type="predicted"/>
<feature type="region of interest" description="Disordered" evidence="1">
    <location>
        <begin position="12"/>
        <end position="58"/>
    </location>
</feature>
<organism evidence="2 3">
    <name type="scientific">Forsythia ovata</name>
    <dbReference type="NCBI Taxonomy" id="205694"/>
    <lineage>
        <taxon>Eukaryota</taxon>
        <taxon>Viridiplantae</taxon>
        <taxon>Streptophyta</taxon>
        <taxon>Embryophyta</taxon>
        <taxon>Tracheophyta</taxon>
        <taxon>Spermatophyta</taxon>
        <taxon>Magnoliopsida</taxon>
        <taxon>eudicotyledons</taxon>
        <taxon>Gunneridae</taxon>
        <taxon>Pentapetalae</taxon>
        <taxon>asterids</taxon>
        <taxon>lamiids</taxon>
        <taxon>Lamiales</taxon>
        <taxon>Oleaceae</taxon>
        <taxon>Forsythieae</taxon>
        <taxon>Forsythia</taxon>
    </lineage>
</organism>
<keyword evidence="3" id="KW-1185">Reference proteome</keyword>